<reference evidence="3 4" key="1">
    <citation type="journal article" date="2020" name="Microbiol. Resour. Announc.">
        <title>Draft Genome Sequence of a Cladosporium Species Isolated from the Mesophotic Ascidian Didemnum maculosum.</title>
        <authorList>
            <person name="Gioti A."/>
            <person name="Siaperas R."/>
            <person name="Nikolaivits E."/>
            <person name="Le Goff G."/>
            <person name="Ouazzani J."/>
            <person name="Kotoulas G."/>
            <person name="Topakas E."/>
        </authorList>
    </citation>
    <scope>NUCLEOTIDE SEQUENCE [LARGE SCALE GENOMIC DNA]</scope>
    <source>
        <strain evidence="3 4">TM138-S3</strain>
    </source>
</reference>
<comment type="caution">
    <text evidence="3">The sequence shown here is derived from an EMBL/GenBank/DDBJ whole genome shotgun (WGS) entry which is preliminary data.</text>
</comment>
<dbReference type="CDD" id="cd08586">
    <property type="entry name" value="PI-PLCc_BcPLC_like"/>
    <property type="match status" value="1"/>
</dbReference>
<dbReference type="Proteomes" id="UP000803884">
    <property type="component" value="Unassembled WGS sequence"/>
</dbReference>
<feature type="domain" description="Phosphatidylinositol-specific phospholipase C X" evidence="2">
    <location>
        <begin position="212"/>
        <end position="360"/>
    </location>
</feature>
<organism evidence="3 4">
    <name type="scientific">Cladosporium halotolerans</name>
    <dbReference type="NCBI Taxonomy" id="1052096"/>
    <lineage>
        <taxon>Eukaryota</taxon>
        <taxon>Fungi</taxon>
        <taxon>Dikarya</taxon>
        <taxon>Ascomycota</taxon>
        <taxon>Pezizomycotina</taxon>
        <taxon>Dothideomycetes</taxon>
        <taxon>Dothideomycetidae</taxon>
        <taxon>Cladosporiales</taxon>
        <taxon>Cladosporiaceae</taxon>
        <taxon>Cladosporium</taxon>
    </lineage>
</organism>
<dbReference type="GO" id="GO:0006629">
    <property type="term" value="P:lipid metabolic process"/>
    <property type="evidence" value="ECO:0007669"/>
    <property type="project" value="InterPro"/>
</dbReference>
<dbReference type="Gene3D" id="3.20.20.190">
    <property type="entry name" value="Phosphatidylinositol (PI) phosphodiesterase"/>
    <property type="match status" value="1"/>
</dbReference>
<accession>A0AB34KNM7</accession>
<evidence type="ECO:0000313" key="4">
    <source>
        <dbReference type="Proteomes" id="UP000803884"/>
    </source>
</evidence>
<dbReference type="InterPro" id="IPR017946">
    <property type="entry name" value="PLC-like_Pdiesterase_TIM-brl"/>
</dbReference>
<evidence type="ECO:0000259" key="2">
    <source>
        <dbReference type="SMART" id="SM00148"/>
    </source>
</evidence>
<dbReference type="PROSITE" id="PS50007">
    <property type="entry name" value="PIPLC_X_DOMAIN"/>
    <property type="match status" value="1"/>
</dbReference>
<dbReference type="GeneID" id="96007250"/>
<dbReference type="RefSeq" id="XP_069228472.1">
    <property type="nucleotide sequence ID" value="XM_069374412.1"/>
</dbReference>
<dbReference type="InterPro" id="IPR000909">
    <property type="entry name" value="PLipase_C_PInositol-sp_X_dom"/>
</dbReference>
<dbReference type="GO" id="GO:0008081">
    <property type="term" value="F:phosphoric diester hydrolase activity"/>
    <property type="evidence" value="ECO:0007669"/>
    <property type="project" value="InterPro"/>
</dbReference>
<dbReference type="SUPFAM" id="SSF51695">
    <property type="entry name" value="PLC-like phosphodiesterases"/>
    <property type="match status" value="1"/>
</dbReference>
<feature type="region of interest" description="Disordered" evidence="1">
    <location>
        <begin position="65"/>
        <end position="126"/>
    </location>
</feature>
<evidence type="ECO:0000313" key="3">
    <source>
        <dbReference type="EMBL" id="KAL1585366.1"/>
    </source>
</evidence>
<dbReference type="PANTHER" id="PTHR13593:SF113">
    <property type="entry name" value="SI:DKEY-266F7.9"/>
    <property type="match status" value="1"/>
</dbReference>
<sequence length="530" mass="57934">MKDPVILRNLTAQPLTLKLVERYEAPNAKDYPPNAGLGPGSNATANITSGVANITNSLTNMLSSVVGNGSSNGKGHSPKGSPKTSPSASRRGSRADPPASRRGSRADPPLSEHAQSFAKQEVDIRVEPFTTKKTDISTTERGPNDVLRLTFEGDGGGRWRIDTSVTSAASKDLVPITPDPKHDYSGVYIPGSSFLAISETTDLHKWMSHLSDDLPLSALSIPGTHNSPTHYKALPSVRCQAVGPAEQLQKGVRFFDIRVQPTNPDDNSDESLTLVHGAFPISLTGTKKFRPLVKEIQQFLAANPSETMILSVKREGPGESTDKQLGEILKDHYTNPKQWFTEPRIPKLGEVRGRIVLMRRFELSGRLKGEWNGKGWCLNANDWAYNTPNHTAGDICVQDFCEVMEKDTIDRKIQLCNEHFERAAAVKVDKNSPAPPFYLNFLSASNFWNVGCWPESIAMRLNPACTAFLCEKHAIGDKGANAPGEPFDGDGGVGIVVCDWVGRDDNWDLVRSIVTLNARLVMKDKGVGWK</sequence>
<protein>
    <recommendedName>
        <fullName evidence="2">Phosphatidylinositol-specific phospholipase C X domain-containing protein</fullName>
    </recommendedName>
</protein>
<name>A0AB34KNM7_9PEZI</name>
<keyword evidence="4" id="KW-1185">Reference proteome</keyword>
<evidence type="ECO:0000256" key="1">
    <source>
        <dbReference type="SAM" id="MobiDB-lite"/>
    </source>
</evidence>
<dbReference type="PANTHER" id="PTHR13593">
    <property type="match status" value="1"/>
</dbReference>
<gene>
    <name evidence="3" type="ORF">WHR41_05807</name>
</gene>
<dbReference type="AlphaFoldDB" id="A0AB34KNM7"/>
<dbReference type="Pfam" id="PF00388">
    <property type="entry name" value="PI-PLC-X"/>
    <property type="match status" value="1"/>
</dbReference>
<proteinExistence type="predicted"/>
<feature type="compositionally biased region" description="Low complexity" evidence="1">
    <location>
        <begin position="65"/>
        <end position="89"/>
    </location>
</feature>
<dbReference type="SMART" id="SM00148">
    <property type="entry name" value="PLCXc"/>
    <property type="match status" value="1"/>
</dbReference>
<dbReference type="EMBL" id="JAAQHG020000020">
    <property type="protein sequence ID" value="KAL1585366.1"/>
    <property type="molecule type" value="Genomic_DNA"/>
</dbReference>
<dbReference type="InterPro" id="IPR051057">
    <property type="entry name" value="PI-PLC_domain"/>
</dbReference>